<keyword evidence="2" id="KW-1185">Reference proteome</keyword>
<evidence type="ECO:0000313" key="2">
    <source>
        <dbReference type="Proteomes" id="UP000198211"/>
    </source>
</evidence>
<dbReference type="AlphaFoldDB" id="A0A225V934"/>
<dbReference type="EMBL" id="NBNE01006287">
    <property type="protein sequence ID" value="OWZ02266.1"/>
    <property type="molecule type" value="Genomic_DNA"/>
</dbReference>
<dbReference type="Proteomes" id="UP000198211">
    <property type="component" value="Unassembled WGS sequence"/>
</dbReference>
<reference evidence="2" key="1">
    <citation type="submission" date="2017-03" db="EMBL/GenBank/DDBJ databases">
        <title>Phytopthora megakarya and P. palmivora, two closely related causual agents of cacao black pod achieved similar genome size and gene model numbers by different mechanisms.</title>
        <authorList>
            <person name="Ali S."/>
            <person name="Shao J."/>
            <person name="Larry D.J."/>
            <person name="Kronmiller B."/>
            <person name="Shen D."/>
            <person name="Strem M.D."/>
            <person name="Melnick R.L."/>
            <person name="Guiltinan M.J."/>
            <person name="Tyler B.M."/>
            <person name="Meinhardt L.W."/>
            <person name="Bailey B.A."/>
        </authorList>
    </citation>
    <scope>NUCLEOTIDE SEQUENCE [LARGE SCALE GENOMIC DNA]</scope>
    <source>
        <strain evidence="2">zdho120</strain>
    </source>
</reference>
<gene>
    <name evidence="1" type="ORF">PHMEG_00026201</name>
</gene>
<accession>A0A225V934</accession>
<evidence type="ECO:0000313" key="1">
    <source>
        <dbReference type="EMBL" id="OWZ02266.1"/>
    </source>
</evidence>
<name>A0A225V934_9STRA</name>
<proteinExistence type="predicted"/>
<organism evidence="1 2">
    <name type="scientific">Phytophthora megakarya</name>
    <dbReference type="NCBI Taxonomy" id="4795"/>
    <lineage>
        <taxon>Eukaryota</taxon>
        <taxon>Sar</taxon>
        <taxon>Stramenopiles</taxon>
        <taxon>Oomycota</taxon>
        <taxon>Peronosporomycetes</taxon>
        <taxon>Peronosporales</taxon>
        <taxon>Peronosporaceae</taxon>
        <taxon>Phytophthora</taxon>
    </lineage>
</organism>
<comment type="caution">
    <text evidence="1">The sequence shown here is derived from an EMBL/GenBank/DDBJ whole genome shotgun (WGS) entry which is preliminary data.</text>
</comment>
<sequence length="126" mass="14841">MQQAFEGLAWSDIRRITGLHGWGEQLLYRLKVRGLRFYLKNLQRPGCPLPTCGSSQISRGHVFWDCPFARELWKVFVETWKRTGLSIDIDISNTVSTFTLVSFPRSFADKVDSIYKWIPRYYKSRF</sequence>
<protein>
    <recommendedName>
        <fullName evidence="3">Reverse transcriptase zinc-binding domain-containing protein</fullName>
    </recommendedName>
</protein>
<evidence type="ECO:0008006" key="3">
    <source>
        <dbReference type="Google" id="ProtNLM"/>
    </source>
</evidence>